<dbReference type="CDD" id="cd00616">
    <property type="entry name" value="AHBA_syn"/>
    <property type="match status" value="1"/>
</dbReference>
<evidence type="ECO:0000313" key="7">
    <source>
        <dbReference type="Proteomes" id="UP000319353"/>
    </source>
</evidence>
<keyword evidence="6" id="KW-0808">Transferase</keyword>
<protein>
    <submittedName>
        <fullName evidence="6">Aminotransferase class I/II-fold pyridoxal phosphate-dependent enzyme</fullName>
    </submittedName>
</protein>
<comment type="caution">
    <text evidence="6">The sequence shown here is derived from an EMBL/GenBank/DDBJ whole genome shotgun (WGS) entry which is preliminary data.</text>
</comment>
<dbReference type="PANTHER" id="PTHR30244">
    <property type="entry name" value="TRANSAMINASE"/>
    <property type="match status" value="1"/>
</dbReference>
<dbReference type="InterPro" id="IPR015421">
    <property type="entry name" value="PyrdxlP-dep_Trfase_major"/>
</dbReference>
<keyword evidence="1 4" id="KW-0663">Pyridoxal phosphate</keyword>
<dbReference type="InterPro" id="IPR015422">
    <property type="entry name" value="PyrdxlP-dep_Trfase_small"/>
</dbReference>
<dbReference type="GO" id="GO:0000271">
    <property type="term" value="P:polysaccharide biosynthetic process"/>
    <property type="evidence" value="ECO:0007669"/>
    <property type="project" value="TreeGrafter"/>
</dbReference>
<sequence>MKTTLAELAILGGPPAFVEPLHVGRPNIGDRTRFLERVGEMLDRRWLTNDGPFVKEFEGRVAALLGVRHCVATCNGTLALELAIRGLGLRGEVIVPSFTFVATAHALQWHGIRPVFADVDPRTHTLDPEQAERAVTPQTSAILGVHVWGRPCAVDALTAIAKAHRLRLVFDSAHAFACSYQGTLLGRFGDAEILSFHATKFFHTVEGGAVVTNDEDLAQRARLMRNFGFAGYDTVLTLGINGKMNEMCAAMGLTNLEQLDDIISTNLRNYTHYRRGLANVPGVSLVTYDPRERCNYQYIVLEVDEGRAGLERDDLLEVLRAENVLARRYFYPGVHRMEPYRTLYPQPALPGTQWLAARVLSLPTGASISPDDINALCGIIALAVTHAAEVRATVQRRRTAMGHPAD</sequence>
<dbReference type="InterPro" id="IPR015424">
    <property type="entry name" value="PyrdxlP-dep_Trfase"/>
</dbReference>
<dbReference type="EMBL" id="VBAL01000035">
    <property type="protein sequence ID" value="TMJ05004.1"/>
    <property type="molecule type" value="Genomic_DNA"/>
</dbReference>
<dbReference type="InterPro" id="IPR000653">
    <property type="entry name" value="DegT/StrS_aminotransferase"/>
</dbReference>
<reference evidence="6 7" key="1">
    <citation type="journal article" date="2019" name="Nat. Microbiol.">
        <title>Mediterranean grassland soil C-N compound turnover is dependent on rainfall and depth, and is mediated by genomically divergent microorganisms.</title>
        <authorList>
            <person name="Diamond S."/>
            <person name="Andeer P.F."/>
            <person name="Li Z."/>
            <person name="Crits-Christoph A."/>
            <person name="Burstein D."/>
            <person name="Anantharaman K."/>
            <person name="Lane K.R."/>
            <person name="Thomas B.C."/>
            <person name="Pan C."/>
            <person name="Northen T.R."/>
            <person name="Banfield J.F."/>
        </authorList>
    </citation>
    <scope>NUCLEOTIDE SEQUENCE [LARGE SCALE GENOMIC DNA]</scope>
    <source>
        <strain evidence="6">NP_4</strain>
    </source>
</reference>
<dbReference type="Gene3D" id="3.90.1150.10">
    <property type="entry name" value="Aspartate Aminotransferase, domain 1"/>
    <property type="match status" value="1"/>
</dbReference>
<dbReference type="SUPFAM" id="SSF53383">
    <property type="entry name" value="PLP-dependent transferases"/>
    <property type="match status" value="1"/>
</dbReference>
<dbReference type="GO" id="GO:0030170">
    <property type="term" value="F:pyridoxal phosphate binding"/>
    <property type="evidence" value="ECO:0007669"/>
    <property type="project" value="TreeGrafter"/>
</dbReference>
<evidence type="ECO:0000256" key="3">
    <source>
        <dbReference type="PIRSR" id="PIRSR000390-1"/>
    </source>
</evidence>
<dbReference type="Gene3D" id="3.40.640.10">
    <property type="entry name" value="Type I PLP-dependent aspartate aminotransferase-like (Major domain)"/>
    <property type="match status" value="1"/>
</dbReference>
<dbReference type="GO" id="GO:0008483">
    <property type="term" value="F:transaminase activity"/>
    <property type="evidence" value="ECO:0007669"/>
    <property type="project" value="UniProtKB-KW"/>
</dbReference>
<dbReference type="PANTHER" id="PTHR30244:SF9">
    <property type="entry name" value="PROTEIN RV3402C"/>
    <property type="match status" value="1"/>
</dbReference>
<accession>A0A537LAG4</accession>
<dbReference type="Proteomes" id="UP000319353">
    <property type="component" value="Unassembled WGS sequence"/>
</dbReference>
<keyword evidence="6" id="KW-0032">Aminotransferase</keyword>
<evidence type="ECO:0000256" key="1">
    <source>
        <dbReference type="ARBA" id="ARBA00022898"/>
    </source>
</evidence>
<evidence type="ECO:0000256" key="2">
    <source>
        <dbReference type="ARBA" id="ARBA00037999"/>
    </source>
</evidence>
<feature type="modified residue" description="N6-(pyridoxal phosphate)lysine" evidence="4">
    <location>
        <position position="200"/>
    </location>
</feature>
<feature type="active site" description="Proton acceptor" evidence="3">
    <location>
        <position position="200"/>
    </location>
</feature>
<evidence type="ECO:0000313" key="6">
    <source>
        <dbReference type="EMBL" id="TMJ05004.1"/>
    </source>
</evidence>
<gene>
    <name evidence="6" type="ORF">E6H01_03835</name>
</gene>
<dbReference type="AlphaFoldDB" id="A0A537LAG4"/>
<dbReference type="Pfam" id="PF01041">
    <property type="entry name" value="DegT_DnrJ_EryC1"/>
    <property type="match status" value="1"/>
</dbReference>
<comment type="similarity">
    <text evidence="2 5">Belongs to the DegT/DnrJ/EryC1 family.</text>
</comment>
<evidence type="ECO:0000256" key="4">
    <source>
        <dbReference type="PIRSR" id="PIRSR000390-2"/>
    </source>
</evidence>
<organism evidence="6 7">
    <name type="scientific">Candidatus Segetimicrobium genomatis</name>
    <dbReference type="NCBI Taxonomy" id="2569760"/>
    <lineage>
        <taxon>Bacteria</taxon>
        <taxon>Bacillati</taxon>
        <taxon>Candidatus Sysuimicrobiota</taxon>
        <taxon>Candidatus Sysuimicrobiia</taxon>
        <taxon>Candidatus Sysuimicrobiales</taxon>
        <taxon>Candidatus Segetimicrobiaceae</taxon>
        <taxon>Candidatus Segetimicrobium</taxon>
    </lineage>
</organism>
<evidence type="ECO:0000256" key="5">
    <source>
        <dbReference type="RuleBase" id="RU004508"/>
    </source>
</evidence>
<dbReference type="PIRSF" id="PIRSF000390">
    <property type="entry name" value="PLP_StrS"/>
    <property type="match status" value="1"/>
</dbReference>
<proteinExistence type="inferred from homology"/>
<name>A0A537LAG4_9BACT</name>